<keyword evidence="6" id="KW-1185">Reference proteome</keyword>
<dbReference type="GO" id="GO:0046872">
    <property type="term" value="F:metal ion binding"/>
    <property type="evidence" value="ECO:0007669"/>
    <property type="project" value="UniProtKB-KW"/>
</dbReference>
<sequence>MLRPTLCRVSQLRRSASALSSSSSLYLSSPNAALFEPRRELIAQRLADMASSKLDRISKAVAKKIFVLGNEEHRVTESKRPYEKRPSMQESLAERIELQRTTRSSLVPTTLRVSKCRQYLIIHWSPKRQEETKEQAETAQGEGLNGVHMPNNTATFASPTTTPRQHATLRTPTMVTPPPTRLLAEFMRSQSCSTDVIGAGVLIYGKRGLTITEVVPHGNYAVRLEFSDNHSGGIFPYDYLNHLGGETLKFGFMREYIKALREKKKSRVPPVKRIPNPKKPSAGGGGCGGGKK</sequence>
<organism evidence="5 6">
    <name type="scientific">Bodo saltans</name>
    <name type="common">Flagellated protozoan</name>
    <dbReference type="NCBI Taxonomy" id="75058"/>
    <lineage>
        <taxon>Eukaryota</taxon>
        <taxon>Discoba</taxon>
        <taxon>Euglenozoa</taxon>
        <taxon>Kinetoplastea</taxon>
        <taxon>Metakinetoplastina</taxon>
        <taxon>Eubodonida</taxon>
        <taxon>Bodonidae</taxon>
        <taxon>Bodo</taxon>
    </lineage>
</organism>
<dbReference type="OrthoDB" id="19707at2759"/>
<name>A0A0S4ILQ9_BODSA</name>
<evidence type="ECO:0000256" key="3">
    <source>
        <dbReference type="SAM" id="MobiDB-lite"/>
    </source>
</evidence>
<evidence type="ECO:0000313" key="6">
    <source>
        <dbReference type="Proteomes" id="UP000051952"/>
    </source>
</evidence>
<reference evidence="6" key="1">
    <citation type="submission" date="2015-09" db="EMBL/GenBank/DDBJ databases">
        <authorList>
            <consortium name="Pathogen Informatics"/>
        </authorList>
    </citation>
    <scope>NUCLEOTIDE SEQUENCE [LARGE SCALE GENOMIC DNA]</scope>
    <source>
        <strain evidence="6">Lake Konstanz</strain>
    </source>
</reference>
<evidence type="ECO:0000256" key="2">
    <source>
        <dbReference type="ARBA" id="ARBA00023004"/>
    </source>
</evidence>
<dbReference type="VEuPathDB" id="TriTrypDB:BSAL_49450"/>
<feature type="compositionally biased region" description="Polar residues" evidence="3">
    <location>
        <begin position="150"/>
        <end position="165"/>
    </location>
</feature>
<dbReference type="PANTHER" id="PTHR35303:SF5">
    <property type="entry name" value="OS02G0197800 PROTEIN"/>
    <property type="match status" value="1"/>
</dbReference>
<evidence type="ECO:0000256" key="1">
    <source>
        <dbReference type="ARBA" id="ARBA00022723"/>
    </source>
</evidence>
<evidence type="ECO:0000313" key="5">
    <source>
        <dbReference type="EMBL" id="CUE59945.1"/>
    </source>
</evidence>
<dbReference type="Pfam" id="PF06155">
    <property type="entry name" value="GBBH-like_N"/>
    <property type="match status" value="1"/>
</dbReference>
<accession>A0A0S4ILQ9</accession>
<dbReference type="EMBL" id="CYKH01000018">
    <property type="protein sequence ID" value="CUE59945.1"/>
    <property type="molecule type" value="Genomic_DNA"/>
</dbReference>
<keyword evidence="2" id="KW-0408">Iron</keyword>
<dbReference type="PANTHER" id="PTHR35303">
    <property type="entry name" value="OS02G0197800 PROTEIN"/>
    <property type="match status" value="1"/>
</dbReference>
<dbReference type="Gene3D" id="3.30.2020.30">
    <property type="match status" value="1"/>
</dbReference>
<dbReference type="InterPro" id="IPR010376">
    <property type="entry name" value="GBBH-like_N"/>
</dbReference>
<feature type="region of interest" description="Disordered" evidence="3">
    <location>
        <begin position="143"/>
        <end position="165"/>
    </location>
</feature>
<dbReference type="Proteomes" id="UP000051952">
    <property type="component" value="Unassembled WGS sequence"/>
</dbReference>
<feature type="compositionally biased region" description="Gly residues" evidence="3">
    <location>
        <begin position="282"/>
        <end position="292"/>
    </location>
</feature>
<feature type="region of interest" description="Disordered" evidence="3">
    <location>
        <begin position="264"/>
        <end position="292"/>
    </location>
</feature>
<feature type="domain" description="Gamma-butyrobetaine hydroxylase-like N-terminal" evidence="4">
    <location>
        <begin position="182"/>
        <end position="240"/>
    </location>
</feature>
<gene>
    <name evidence="5" type="ORF">BSAL_49450</name>
</gene>
<protein>
    <recommendedName>
        <fullName evidence="4">Gamma-butyrobetaine hydroxylase-like N-terminal domain-containing protein</fullName>
    </recommendedName>
</protein>
<dbReference type="AlphaFoldDB" id="A0A0S4ILQ9"/>
<keyword evidence="1" id="KW-0479">Metal-binding</keyword>
<proteinExistence type="predicted"/>
<dbReference type="OMA" id="LMRGYIT"/>
<dbReference type="InterPro" id="IPR038492">
    <property type="entry name" value="GBBH-like_N_sf"/>
</dbReference>
<evidence type="ECO:0000259" key="4">
    <source>
        <dbReference type="Pfam" id="PF06155"/>
    </source>
</evidence>